<organism evidence="1 2">
    <name type="scientific">Immersiella caudata</name>
    <dbReference type="NCBI Taxonomy" id="314043"/>
    <lineage>
        <taxon>Eukaryota</taxon>
        <taxon>Fungi</taxon>
        <taxon>Dikarya</taxon>
        <taxon>Ascomycota</taxon>
        <taxon>Pezizomycotina</taxon>
        <taxon>Sordariomycetes</taxon>
        <taxon>Sordariomycetidae</taxon>
        <taxon>Sordariales</taxon>
        <taxon>Lasiosphaeriaceae</taxon>
        <taxon>Immersiella</taxon>
    </lineage>
</organism>
<dbReference type="AlphaFoldDB" id="A0AA39WJD9"/>
<proteinExistence type="predicted"/>
<accession>A0AA39WJD9</accession>
<dbReference type="Proteomes" id="UP001175000">
    <property type="component" value="Unassembled WGS sequence"/>
</dbReference>
<dbReference type="InterPro" id="IPR011990">
    <property type="entry name" value="TPR-like_helical_dom_sf"/>
</dbReference>
<comment type="caution">
    <text evidence="1">The sequence shown here is derived from an EMBL/GenBank/DDBJ whole genome shotgun (WGS) entry which is preliminary data.</text>
</comment>
<reference evidence="1" key="1">
    <citation type="submission" date="2023-06" db="EMBL/GenBank/DDBJ databases">
        <title>Genome-scale phylogeny and comparative genomics of the fungal order Sordariales.</title>
        <authorList>
            <consortium name="Lawrence Berkeley National Laboratory"/>
            <person name="Hensen N."/>
            <person name="Bonometti L."/>
            <person name="Westerberg I."/>
            <person name="Brannstrom I.O."/>
            <person name="Guillou S."/>
            <person name="Cros-Aarteil S."/>
            <person name="Calhoun S."/>
            <person name="Haridas S."/>
            <person name="Kuo A."/>
            <person name="Mondo S."/>
            <person name="Pangilinan J."/>
            <person name="Riley R."/>
            <person name="Labutti K."/>
            <person name="Andreopoulos B."/>
            <person name="Lipzen A."/>
            <person name="Chen C."/>
            <person name="Yanf M."/>
            <person name="Daum C."/>
            <person name="Ng V."/>
            <person name="Clum A."/>
            <person name="Steindorff A."/>
            <person name="Ohm R."/>
            <person name="Martin F."/>
            <person name="Silar P."/>
            <person name="Natvig D."/>
            <person name="Lalanne C."/>
            <person name="Gautier V."/>
            <person name="Ament-Velasquez S.L."/>
            <person name="Kruys A."/>
            <person name="Hutchinson M.I."/>
            <person name="Powell A.J."/>
            <person name="Barry K."/>
            <person name="Miller A.N."/>
            <person name="Grigoriev I.V."/>
            <person name="Debuchy R."/>
            <person name="Gladieux P."/>
            <person name="Thoren M.H."/>
            <person name="Johannesson H."/>
        </authorList>
    </citation>
    <scope>NUCLEOTIDE SEQUENCE</scope>
    <source>
        <strain evidence="1">CBS 606.72</strain>
    </source>
</reference>
<name>A0AA39WJD9_9PEZI</name>
<sequence length="294" mass="33400">MLGALKSDGLFAAFAQSILKAAQKDGRGDETEVTRLLADCHHNQSLSTIYTESGGAVEHAKVWLGILLNKIERLYLDEDVLPLAAAYNQIALCHIYKDEVEEATRGWSMSLDAYRTVPNVPKLGGIWPATSLALIYIIGDWPTEANDVLTRVLKEREEVLGKDDKTTSESEAVWRTMGKIRIRQQQYDEGLDYLRDCFYEIGLDFLRKRDTVTAVHYPSAAMRAFGDAPWRKAQTARVLWEKEKVARSDGNAAEGDAFIKRAMEIRKEVVPNDKRLEEQLTYADWDNVVFYYSR</sequence>
<gene>
    <name evidence="1" type="ORF">B0T14DRAFT_568067</name>
</gene>
<protein>
    <submittedName>
        <fullName evidence="1">Uncharacterized protein</fullName>
    </submittedName>
</protein>
<dbReference type="Gene3D" id="1.25.40.10">
    <property type="entry name" value="Tetratricopeptide repeat domain"/>
    <property type="match status" value="1"/>
</dbReference>
<evidence type="ECO:0000313" key="2">
    <source>
        <dbReference type="Proteomes" id="UP001175000"/>
    </source>
</evidence>
<dbReference type="EMBL" id="JAULSU010000005">
    <property type="protein sequence ID" value="KAK0616467.1"/>
    <property type="molecule type" value="Genomic_DNA"/>
</dbReference>
<dbReference type="SUPFAM" id="SSF48452">
    <property type="entry name" value="TPR-like"/>
    <property type="match status" value="1"/>
</dbReference>
<keyword evidence="2" id="KW-1185">Reference proteome</keyword>
<evidence type="ECO:0000313" key="1">
    <source>
        <dbReference type="EMBL" id="KAK0616467.1"/>
    </source>
</evidence>